<comment type="caution">
    <text evidence="1">The sequence shown here is derived from an EMBL/GenBank/DDBJ whole genome shotgun (WGS) entry which is preliminary data.</text>
</comment>
<evidence type="ECO:0000313" key="2">
    <source>
        <dbReference type="Proteomes" id="UP000224634"/>
    </source>
</evidence>
<dbReference type="Proteomes" id="UP000224634">
    <property type="component" value="Unassembled WGS sequence"/>
</dbReference>
<gene>
    <name evidence="1" type="ORF">AJ80_06304</name>
</gene>
<dbReference type="PANTHER" id="PTHR21310:SF37">
    <property type="entry name" value="AMINOGLYCOSIDE PHOSPHOTRANSFERASE DOMAIN-CONTAINING PROTEIN"/>
    <property type="match status" value="1"/>
</dbReference>
<accession>A0A2B7XWV7</accession>
<organism evidence="1 2">
    <name type="scientific">Polytolypa hystricis (strain UAMH7299)</name>
    <dbReference type="NCBI Taxonomy" id="1447883"/>
    <lineage>
        <taxon>Eukaryota</taxon>
        <taxon>Fungi</taxon>
        <taxon>Dikarya</taxon>
        <taxon>Ascomycota</taxon>
        <taxon>Pezizomycotina</taxon>
        <taxon>Eurotiomycetes</taxon>
        <taxon>Eurotiomycetidae</taxon>
        <taxon>Onygenales</taxon>
        <taxon>Onygenales incertae sedis</taxon>
        <taxon>Polytolypa</taxon>
    </lineage>
</organism>
<dbReference type="OrthoDB" id="5412996at2759"/>
<dbReference type="SUPFAM" id="SSF56112">
    <property type="entry name" value="Protein kinase-like (PK-like)"/>
    <property type="match status" value="1"/>
</dbReference>
<dbReference type="EMBL" id="PDNA01000104">
    <property type="protein sequence ID" value="PGH13435.1"/>
    <property type="molecule type" value="Genomic_DNA"/>
</dbReference>
<reference evidence="1 2" key="1">
    <citation type="submission" date="2017-10" db="EMBL/GenBank/DDBJ databases">
        <title>Comparative genomics in systemic dimorphic fungi from Ajellomycetaceae.</title>
        <authorList>
            <person name="Munoz J.F."/>
            <person name="Mcewen J.G."/>
            <person name="Clay O.K."/>
            <person name="Cuomo C.A."/>
        </authorList>
    </citation>
    <scope>NUCLEOTIDE SEQUENCE [LARGE SCALE GENOMIC DNA]</scope>
    <source>
        <strain evidence="1 2">UAMH7299</strain>
    </source>
</reference>
<name>A0A2B7XWV7_POLH7</name>
<evidence type="ECO:0000313" key="1">
    <source>
        <dbReference type="EMBL" id="PGH13435.1"/>
    </source>
</evidence>
<protein>
    <submittedName>
        <fullName evidence="1">Uncharacterized protein</fullName>
    </submittedName>
</protein>
<dbReference type="PANTHER" id="PTHR21310">
    <property type="entry name" value="AMINOGLYCOSIDE PHOSPHOTRANSFERASE-RELATED-RELATED"/>
    <property type="match status" value="1"/>
</dbReference>
<sequence length="364" mass="41466">MTVFDEIAETNGDNEWKAWLEKVLDSKVEIAKFPASRRKGGNQAKEIVGYLKRSFNFGIRITFGDPGPDTFMKYLSQNTTIPLPRVIDWDLTAESPQQLGPFIIMDYVDGTCLATVLKQPTQDDEEGMILNPTIDDAKLDKVYGQIINFMLQLSQLGFSCIGSISEDPVSNTWSVTDIQHERRNLADDPEDAQKRFVARHRFKQLIPNYCISDTGPFKPFCDDLQPSNMLVDKETLEITAVFDIEFTNITPAQFAYDPPWKFSQPSTNPEWSSSCESWNEEESGCCGPCLSVLMRDSWSTGRFWFDYAARKSFDVNAVYWAALHDDSASVELLGDEARAEMEPFIQMKMEQLKAYKEECAARFF</sequence>
<dbReference type="STRING" id="1447883.A0A2B7XWV7"/>
<proteinExistence type="predicted"/>
<keyword evidence="2" id="KW-1185">Reference proteome</keyword>
<dbReference type="InterPro" id="IPR051678">
    <property type="entry name" value="AGP_Transferase"/>
</dbReference>
<dbReference type="InterPro" id="IPR011009">
    <property type="entry name" value="Kinase-like_dom_sf"/>
</dbReference>
<dbReference type="AlphaFoldDB" id="A0A2B7XWV7"/>